<comment type="caution">
    <text evidence="4">The sequence shown here is derived from an EMBL/GenBank/DDBJ whole genome shotgun (WGS) entry which is preliminary data.</text>
</comment>
<evidence type="ECO:0000313" key="4">
    <source>
        <dbReference type="EMBL" id="OLU47687.1"/>
    </source>
</evidence>
<protein>
    <submittedName>
        <fullName evidence="4">NAD(P)H dehydrogenase</fullName>
    </submittedName>
</protein>
<evidence type="ECO:0000256" key="1">
    <source>
        <dbReference type="ARBA" id="ARBA00022630"/>
    </source>
</evidence>
<dbReference type="PANTHER" id="PTHR43278:SF4">
    <property type="entry name" value="NAD(P)H-DEPENDENT FMN-CONTAINING OXIDOREDUCTASE YWQN-RELATED"/>
    <property type="match status" value="1"/>
</dbReference>
<dbReference type="PANTHER" id="PTHR43278">
    <property type="entry name" value="NAD(P)H-DEPENDENT FMN-CONTAINING OXIDOREDUCTASE YWQN-RELATED"/>
    <property type="match status" value="1"/>
</dbReference>
<dbReference type="STRING" id="1862672.BO225_02265"/>
<gene>
    <name evidence="4" type="ORF">BO225_02265</name>
</gene>
<keyword evidence="2" id="KW-0288">FMN</keyword>
<sequence length="150" mass="16737">MERILFINSSPEKNGNTARLAAALLEGHSYEMITLADYRINSYGSRLPGDQFDEILEKIKKADVVVLGSPVYWHNLSGGLRVLLDRFYGQVPEGSMHGKKLFLVYQGAAPTKAMLESGEYTISRFGALYGMHYEGMATTLREARTLSSRI</sequence>
<keyword evidence="1" id="KW-0285">Flavoprotein</keyword>
<feature type="domain" description="NADPH-dependent FMN reductase-like" evidence="3">
    <location>
        <begin position="3"/>
        <end position="106"/>
    </location>
</feature>
<organism evidence="4 5">
    <name type="scientific">Dubosiella newyorkensis</name>
    <dbReference type="NCBI Taxonomy" id="1862672"/>
    <lineage>
        <taxon>Bacteria</taxon>
        <taxon>Bacillati</taxon>
        <taxon>Bacillota</taxon>
        <taxon>Erysipelotrichia</taxon>
        <taxon>Erysipelotrichales</taxon>
        <taxon>Erysipelotrichaceae</taxon>
        <taxon>Dubosiella</taxon>
    </lineage>
</organism>
<dbReference type="InterPro" id="IPR005025">
    <property type="entry name" value="FMN_Rdtase-like_dom"/>
</dbReference>
<dbReference type="Pfam" id="PF03358">
    <property type="entry name" value="FMN_red"/>
    <property type="match status" value="1"/>
</dbReference>
<keyword evidence="5" id="KW-1185">Reference proteome</keyword>
<dbReference type="GeneID" id="78274771"/>
<evidence type="ECO:0000313" key="5">
    <source>
        <dbReference type="Proteomes" id="UP000186705"/>
    </source>
</evidence>
<reference evidence="4 5" key="1">
    <citation type="submission" date="2016-11" db="EMBL/GenBank/DDBJ databases">
        <title>Description of two novel members of the family Erysipelotrichaceae: Ileibacterium lipovorans gen. nov., sp. nov. and Dubosiella newyorkensis, gen. nov., sp. nov.</title>
        <authorList>
            <person name="Cox L.M."/>
            <person name="Sohn J."/>
            <person name="Tyrrell K.L."/>
            <person name="Citron D.M."/>
            <person name="Lawson P.A."/>
            <person name="Patel N.B."/>
            <person name="Iizumi T."/>
            <person name="Perez-Perez G.I."/>
            <person name="Goldstein E.J."/>
            <person name="Blaser M.J."/>
        </authorList>
    </citation>
    <scope>NUCLEOTIDE SEQUENCE [LARGE SCALE GENOMIC DNA]</scope>
    <source>
        <strain evidence="4 5">NYU-BL-A4</strain>
    </source>
</reference>
<dbReference type="Gene3D" id="3.40.50.360">
    <property type="match status" value="1"/>
</dbReference>
<proteinExistence type="predicted"/>
<dbReference type="AlphaFoldDB" id="A0A1U7NPX4"/>
<dbReference type="OrthoDB" id="9805976at2"/>
<evidence type="ECO:0000256" key="2">
    <source>
        <dbReference type="ARBA" id="ARBA00022643"/>
    </source>
</evidence>
<dbReference type="RefSeq" id="WP_076340660.1">
    <property type="nucleotide sequence ID" value="NZ_CAMRDH010000010.1"/>
</dbReference>
<dbReference type="Proteomes" id="UP000186705">
    <property type="component" value="Unassembled WGS sequence"/>
</dbReference>
<dbReference type="InterPro" id="IPR051796">
    <property type="entry name" value="ISF_SsuE-like"/>
</dbReference>
<dbReference type="SUPFAM" id="SSF52218">
    <property type="entry name" value="Flavoproteins"/>
    <property type="match status" value="1"/>
</dbReference>
<accession>A0A1U7NPX4</accession>
<dbReference type="GO" id="GO:0016491">
    <property type="term" value="F:oxidoreductase activity"/>
    <property type="evidence" value="ECO:0007669"/>
    <property type="project" value="InterPro"/>
</dbReference>
<dbReference type="EMBL" id="MPKA01000044">
    <property type="protein sequence ID" value="OLU47687.1"/>
    <property type="molecule type" value="Genomic_DNA"/>
</dbReference>
<dbReference type="InterPro" id="IPR029039">
    <property type="entry name" value="Flavoprotein-like_sf"/>
</dbReference>
<evidence type="ECO:0000259" key="3">
    <source>
        <dbReference type="Pfam" id="PF03358"/>
    </source>
</evidence>
<name>A0A1U7NPX4_9FIRM</name>